<name>A0A0M6VVW4_BPSYP</name>
<sequence>MATQNKHLEHLEDELINYGYNGYVASRDLIQSFIEELGGRPSGNIKVTTKWDGAPAVVCGIDPESGNFFVGTKSVFNKKEPKINFTEADIDKNHGEIPDLAKKLKYCLKYFPELKVNGVIQGDLLFTDEDVQTKTIDGERFYTATPNTLTYAWPVDSDLGKAVNTAKIGAVFHTYYSGTGPVNTLSAGFGVDKFNLKSTRNVFLATATMDNISAKSGLSFSEERVLKSVISVVNRNAPTAKEFLEIIAHEATKQFTLGYTMKRFTNTYVKEGKTINNVNAFISGFTKAFEKSLVEKVESLKTEKSKAQYRDILANGISYLEDNKRAFKAFIVMYNSFTNAKNLINLKLAGLSDTKVFLRSGDNFVVTKPEGFVAIVDGKAVKIVDRLEFSRANFTLEKSWRPPSGEGAKVAVFTFGRFNPPTTGHELLINKVKEYAAGNDYFVFPSHTTDKKGKNPLTAAQKVSFMKMMFPSHKDSIIMDEGVRDAIKALKWLEDKGYTDAIFVVGSDRVPAFQFIKQYNGKDYNMNTIEIKSAGERDPDADDVSGMSASKVRKAITEGEFSVVESALPNSVKTDSNFKKMYIQAVLEGMA</sequence>
<dbReference type="InterPro" id="IPR004821">
    <property type="entry name" value="Cyt_trans-like"/>
</dbReference>
<dbReference type="SUPFAM" id="SSF52374">
    <property type="entry name" value="Nucleotidylyl transferase"/>
    <property type="match status" value="1"/>
</dbReference>
<dbReference type="Pfam" id="PF19782">
    <property type="entry name" value="DUF6267"/>
    <property type="match status" value="1"/>
</dbReference>
<gene>
    <name evidence="2" type="ORF">S-PM2d138</name>
</gene>
<dbReference type="Proteomes" id="UP000246186">
    <property type="component" value="Genome"/>
</dbReference>
<dbReference type="GO" id="GO:0003824">
    <property type="term" value="F:catalytic activity"/>
    <property type="evidence" value="ECO:0007669"/>
    <property type="project" value="InterPro"/>
</dbReference>
<proteinExistence type="predicted"/>
<dbReference type="InterPro" id="IPR046234">
    <property type="entry name" value="DUF6267"/>
</dbReference>
<evidence type="ECO:0000313" key="2">
    <source>
        <dbReference type="EMBL" id="CFW42325.1"/>
    </source>
</evidence>
<evidence type="ECO:0000313" key="3">
    <source>
        <dbReference type="Proteomes" id="UP000246186"/>
    </source>
</evidence>
<dbReference type="InterPro" id="IPR014729">
    <property type="entry name" value="Rossmann-like_a/b/a_fold"/>
</dbReference>
<organismHost>
    <name type="scientific">Synechococcus</name>
    <dbReference type="NCBI Taxonomy" id="1129"/>
</organismHost>
<protein>
    <recommendedName>
        <fullName evidence="1">Cytidyltransferase-like domain-containing protein</fullName>
    </recommendedName>
</protein>
<dbReference type="Gene3D" id="3.40.50.620">
    <property type="entry name" value="HUPs"/>
    <property type="match status" value="1"/>
</dbReference>
<reference evidence="2 3" key="1">
    <citation type="journal article" date="2015" name="PLoS ONE">
        <title>Spontaneous Deletion of an "ORFanage" Region Facilitates Host Adaptation in a "Photosynthetic" Cyanophage.</title>
        <authorList>
            <person name="Puxty R.J."/>
            <person name="Perez-Sepulveda B."/>
            <person name="Rihtman B."/>
            <person name="Evans D.J."/>
            <person name="Millard A.D."/>
            <person name="Scanlan D.J."/>
        </authorList>
    </citation>
    <scope>NUCLEOTIDE SEQUENCE [LARGE SCALE GENOMIC DNA]</scope>
</reference>
<feature type="domain" description="Cytidyltransferase-like" evidence="1">
    <location>
        <begin position="414"/>
        <end position="554"/>
    </location>
</feature>
<accession>A0A0M6VVW4</accession>
<evidence type="ECO:0000259" key="1">
    <source>
        <dbReference type="Pfam" id="PF01467"/>
    </source>
</evidence>
<dbReference type="Pfam" id="PF01467">
    <property type="entry name" value="CTP_transf_like"/>
    <property type="match status" value="1"/>
</dbReference>
<organism evidence="2 3">
    <name type="scientific">Synechococcus phage S-PM2</name>
    <dbReference type="NCBI Taxonomy" id="238854"/>
    <lineage>
        <taxon>Viruses</taxon>
        <taxon>Duplodnaviria</taxon>
        <taxon>Heunggongvirae</taxon>
        <taxon>Uroviricota</taxon>
        <taxon>Caudoviricetes</taxon>
        <taxon>Pantevenvirales</taxon>
        <taxon>Kyanoviridae</taxon>
        <taxon>Nodensvirus</taxon>
        <taxon>Nodensvirus spm2</taxon>
    </lineage>
</organism>
<dbReference type="EMBL" id="LN828717">
    <property type="protein sequence ID" value="CFW42325.1"/>
    <property type="molecule type" value="Genomic_DNA"/>
</dbReference>